<organism evidence="1 2">
    <name type="scientific">Encephalitozoon cuniculi (strain GB-M1)</name>
    <name type="common">Microsporidian parasite</name>
    <dbReference type="NCBI Taxonomy" id="284813"/>
    <lineage>
        <taxon>Eukaryota</taxon>
        <taxon>Fungi</taxon>
        <taxon>Fungi incertae sedis</taxon>
        <taxon>Microsporidia</taxon>
        <taxon>Unikaryonidae</taxon>
        <taxon>Encephalitozoon</taxon>
    </lineage>
</organism>
<evidence type="ECO:0000313" key="1">
    <source>
        <dbReference type="EMBL" id="SKD10697.1"/>
    </source>
</evidence>
<keyword evidence="2" id="KW-1185">Reference proteome</keyword>
<proteinExistence type="predicted"/>
<dbReference type="GeneID" id="77136352"/>
<reference evidence="1 2" key="1">
    <citation type="journal article" date="2001" name="Nature">
        <title>Genome sequence and gene compaction of the eukaryote parasite Encephalitozoon cuniculi.</title>
        <authorList>
            <person name="Katinka M.D."/>
            <person name="Duprat S."/>
            <person name="Cornillot E."/>
            <person name="Metenier G."/>
            <person name="Thomarat F."/>
            <person name="Prensier G."/>
            <person name="Barbe V."/>
            <person name="Peyretaillade E."/>
            <person name="Brottier P."/>
            <person name="Wincker P."/>
            <person name="Delbac F."/>
            <person name="El Alaoui H."/>
            <person name="Peyret P."/>
            <person name="Saurin W."/>
            <person name="Gouy M."/>
            <person name="Weissenbach J."/>
            <person name="Vivares C.P."/>
        </authorList>
    </citation>
    <scope>NUCLEOTIDE SEQUENCE [LARGE SCALE GENOMIC DNA]</scope>
    <source>
        <strain evidence="1 2">GB-M1</strain>
    </source>
</reference>
<accession>A0A1T5PD68</accession>
<name>A0A1T5PD68_ENCCU</name>
<dbReference type="KEGG" id="ecu:ECU05_0115"/>
<dbReference type="RefSeq" id="NP_001402583.1">
    <property type="nucleotide sequence ID" value="NM_001415614.1"/>
</dbReference>
<dbReference type="Proteomes" id="UP000000819">
    <property type="component" value="Chromosome V"/>
</dbReference>
<sequence length="65" mass="7299">MKRKMLHLCLGIGMIGARRYKLGYGLRGPLHSLESRLYKGWLSNYQPQLGFFSDSSSGQCDSSSD</sequence>
<evidence type="ECO:0000313" key="2">
    <source>
        <dbReference type="Proteomes" id="UP000000819"/>
    </source>
</evidence>
<dbReference type="EMBL" id="AL590445">
    <property type="protein sequence ID" value="SKD10697.1"/>
    <property type="molecule type" value="Genomic_DNA"/>
</dbReference>
<dbReference type="AlphaFoldDB" id="A0A1T5PD68"/>
<reference evidence="1 2" key="2">
    <citation type="journal article" date="2009" name="BMC Genomics">
        <title>Identification of transcriptional signals in Encephalitozoon cuniculi widespread among Microsporidia phylum: support for accurate structural genome annotation.</title>
        <authorList>
            <person name="Peyretaillade E."/>
            <person name="Goncalves O."/>
            <person name="Terrat S."/>
            <person name="Dugat-Bony E."/>
            <person name="Wincker P."/>
            <person name="Cornman R.S."/>
            <person name="Evans J.D."/>
            <person name="Delbac F."/>
            <person name="Peyret P."/>
        </authorList>
    </citation>
    <scope>NUCLEOTIDE SEQUENCE [LARGE SCALE GENOMIC DNA]</scope>
    <source>
        <strain evidence="1 2">GB-M1</strain>
    </source>
</reference>
<protein>
    <submittedName>
        <fullName evidence="1">ECU05_0115 protein</fullName>
    </submittedName>
</protein>
<gene>
    <name evidence="1" type="ordered locus">ECU05_0115</name>
</gene>
<dbReference type="InParanoid" id="A0A1T5PD68"/>